<dbReference type="PANTHER" id="PTHR36919">
    <property type="entry name" value="BLR1215 PROTEIN"/>
    <property type="match status" value="1"/>
</dbReference>
<reference evidence="2 3" key="1">
    <citation type="submission" date="2016-10" db="EMBL/GenBank/DDBJ databases">
        <authorList>
            <person name="de Groot N.N."/>
        </authorList>
    </citation>
    <scope>NUCLEOTIDE SEQUENCE [LARGE SCALE GENOMIC DNA]</scope>
    <source>
        <strain evidence="2 3">NE2</strain>
    </source>
</reference>
<proteinExistence type="predicted"/>
<dbReference type="Gene3D" id="2.40.128.520">
    <property type="match status" value="1"/>
</dbReference>
<protein>
    <submittedName>
        <fullName evidence="2">Uncharacterized conserved protein, DUF2147 family</fullName>
    </submittedName>
</protein>
<sequence>MSQDRSRTSLSTRSAFSAGPAIRVGRFFRLARVTLAVACLESLLALGAAAAPEDPAGLWLTKGGGSIIKIAPCGKFMCGALVWLKEPVDAAGKPKTDALNEDASKRSRPMIGIGILLDLEPQKDHWRGKAYNPKDGKTYDITFRSFAEKAEVEGCVMKILCQTDTFVRTQSVPKAP</sequence>
<evidence type="ECO:0000313" key="2">
    <source>
        <dbReference type="EMBL" id="SFK09786.1"/>
    </source>
</evidence>
<organism evidence="2 3">
    <name type="scientific">Methylocapsa palsarum</name>
    <dbReference type="NCBI Taxonomy" id="1612308"/>
    <lineage>
        <taxon>Bacteria</taxon>
        <taxon>Pseudomonadati</taxon>
        <taxon>Pseudomonadota</taxon>
        <taxon>Alphaproteobacteria</taxon>
        <taxon>Hyphomicrobiales</taxon>
        <taxon>Beijerinckiaceae</taxon>
        <taxon>Methylocapsa</taxon>
    </lineage>
</organism>
<evidence type="ECO:0000259" key="1">
    <source>
        <dbReference type="Pfam" id="PF09917"/>
    </source>
</evidence>
<dbReference type="OrthoDB" id="9811671at2"/>
<feature type="domain" description="DUF2147" evidence="1">
    <location>
        <begin position="57"/>
        <end position="168"/>
    </location>
</feature>
<gene>
    <name evidence="2" type="ORF">SAMN05444581_10265</name>
</gene>
<dbReference type="Pfam" id="PF09917">
    <property type="entry name" value="DUF2147"/>
    <property type="match status" value="1"/>
</dbReference>
<dbReference type="PANTHER" id="PTHR36919:SF2">
    <property type="entry name" value="BLL6627 PROTEIN"/>
    <property type="match status" value="1"/>
</dbReference>
<evidence type="ECO:0000313" key="3">
    <source>
        <dbReference type="Proteomes" id="UP000198755"/>
    </source>
</evidence>
<dbReference type="EMBL" id="FOSN01000002">
    <property type="protein sequence ID" value="SFK09786.1"/>
    <property type="molecule type" value="Genomic_DNA"/>
</dbReference>
<name>A0A1I3WTJ0_9HYPH</name>
<dbReference type="Proteomes" id="UP000198755">
    <property type="component" value="Unassembled WGS sequence"/>
</dbReference>
<accession>A0A1I3WTJ0</accession>
<keyword evidence="3" id="KW-1185">Reference proteome</keyword>
<dbReference type="AlphaFoldDB" id="A0A1I3WTJ0"/>
<dbReference type="InterPro" id="IPR019223">
    <property type="entry name" value="DUF2147"/>
</dbReference>
<dbReference type="STRING" id="1612308.SAMN05444581_10265"/>